<reference evidence="2 3" key="1">
    <citation type="submission" date="2024-12" db="EMBL/GenBank/DDBJ databases">
        <title>The coexistence of Mycolicibacterium septicum and Mycolicibacterium nivoides in clinical samples.</title>
        <authorList>
            <person name="Wang C."/>
            <person name="Feng Y."/>
            <person name="Zong Z."/>
        </authorList>
    </citation>
    <scope>NUCLEOTIDE SEQUENCE [LARGE SCALE GENOMIC DNA]</scope>
    <source>
        <strain evidence="2 3">120310</strain>
    </source>
</reference>
<dbReference type="RefSeq" id="WP_409552371.1">
    <property type="nucleotide sequence ID" value="NZ_JBKBDE010000012.1"/>
</dbReference>
<feature type="transmembrane region" description="Helical" evidence="1">
    <location>
        <begin position="123"/>
        <end position="141"/>
    </location>
</feature>
<feature type="transmembrane region" description="Helical" evidence="1">
    <location>
        <begin position="6"/>
        <end position="28"/>
    </location>
</feature>
<protein>
    <recommendedName>
        <fullName evidence="4">Protoporphyrinogen IX oxidase</fullName>
    </recommendedName>
</protein>
<keyword evidence="1" id="KW-0812">Transmembrane</keyword>
<evidence type="ECO:0000313" key="3">
    <source>
        <dbReference type="Proteomes" id="UP001635817"/>
    </source>
</evidence>
<feature type="transmembrane region" description="Helical" evidence="1">
    <location>
        <begin position="48"/>
        <end position="66"/>
    </location>
</feature>
<name>A0ABW9M4Z9_9MYCO</name>
<keyword evidence="3" id="KW-1185">Reference proteome</keyword>
<evidence type="ECO:0000256" key="1">
    <source>
        <dbReference type="SAM" id="Phobius"/>
    </source>
</evidence>
<accession>A0ABW9M4Z9</accession>
<evidence type="ECO:0008006" key="4">
    <source>
        <dbReference type="Google" id="ProtNLM"/>
    </source>
</evidence>
<proteinExistence type="predicted"/>
<gene>
    <name evidence="2" type="ORF">ACK4CP_27785</name>
</gene>
<keyword evidence="1" id="KW-0472">Membrane</keyword>
<evidence type="ECO:0000313" key="2">
    <source>
        <dbReference type="EMBL" id="MFN6554222.1"/>
    </source>
</evidence>
<dbReference type="EMBL" id="JBKBDE010000012">
    <property type="protein sequence ID" value="MFN6554222.1"/>
    <property type="molecule type" value="Genomic_DNA"/>
</dbReference>
<feature type="transmembrane region" description="Helical" evidence="1">
    <location>
        <begin position="72"/>
        <end position="90"/>
    </location>
</feature>
<organism evidence="2 3">
    <name type="scientific">Mycolicibacterium septicum</name>
    <dbReference type="NCBI Taxonomy" id="98668"/>
    <lineage>
        <taxon>Bacteria</taxon>
        <taxon>Bacillati</taxon>
        <taxon>Actinomycetota</taxon>
        <taxon>Actinomycetes</taxon>
        <taxon>Mycobacteriales</taxon>
        <taxon>Mycobacteriaceae</taxon>
        <taxon>Mycolicibacterium</taxon>
    </lineage>
</organism>
<keyword evidence="1" id="KW-1133">Transmembrane helix</keyword>
<dbReference type="Proteomes" id="UP001635817">
    <property type="component" value="Unassembled WGS sequence"/>
</dbReference>
<sequence length="142" mass="15530">MLNTVATVTAIALGVHVIAKFAFFALPYARRRAALDKQYGEKPSATTISDRVVLAVTVALAVLFVWRGVEGVSFIAGLWIGATLIQLYFHTYHYPVAPDRAAPPQTSPLKQMSYAIQDAPWRTWPQMLIFAALVVCGIVAIV</sequence>
<comment type="caution">
    <text evidence="2">The sequence shown here is derived from an EMBL/GenBank/DDBJ whole genome shotgun (WGS) entry which is preliminary data.</text>
</comment>